<protein>
    <submittedName>
        <fullName evidence="8">Putative RNA polymerase ECF subfamily sigma factor</fullName>
    </submittedName>
</protein>
<gene>
    <name evidence="8" type="ordered locus">KSE_74380</name>
</gene>
<dbReference type="STRING" id="452652.KSE_74380"/>
<dbReference type="KEGG" id="ksk:KSE_74380"/>
<organism evidence="8 9">
    <name type="scientific">Kitasatospora setae (strain ATCC 33774 / DSM 43861 / JCM 3304 / KCC A-0304 / NBRC 14216 / KM-6054)</name>
    <name type="common">Streptomyces setae</name>
    <dbReference type="NCBI Taxonomy" id="452652"/>
    <lineage>
        <taxon>Bacteria</taxon>
        <taxon>Bacillati</taxon>
        <taxon>Actinomycetota</taxon>
        <taxon>Actinomycetes</taxon>
        <taxon>Kitasatosporales</taxon>
        <taxon>Streptomycetaceae</taxon>
        <taxon>Kitasatospora</taxon>
    </lineage>
</organism>
<dbReference type="InterPro" id="IPR036388">
    <property type="entry name" value="WH-like_DNA-bd_sf"/>
</dbReference>
<keyword evidence="3" id="KW-0731">Sigma factor</keyword>
<dbReference type="PANTHER" id="PTHR43133">
    <property type="entry name" value="RNA POLYMERASE ECF-TYPE SIGMA FACTO"/>
    <property type="match status" value="1"/>
</dbReference>
<evidence type="ECO:0000256" key="3">
    <source>
        <dbReference type="ARBA" id="ARBA00023082"/>
    </source>
</evidence>
<evidence type="ECO:0000256" key="5">
    <source>
        <dbReference type="SAM" id="MobiDB-lite"/>
    </source>
</evidence>
<reference evidence="8 9" key="1">
    <citation type="journal article" date="2010" name="DNA Res.">
        <title>Genome sequence of Kitasatospora setae NBRC 14216T: an evolutionary snapshot of the family Streptomycetaceae.</title>
        <authorList>
            <person name="Ichikawa N."/>
            <person name="Oguchi A."/>
            <person name="Ikeda H."/>
            <person name="Ishikawa J."/>
            <person name="Kitani S."/>
            <person name="Watanabe Y."/>
            <person name="Nakamura S."/>
            <person name="Katano Y."/>
            <person name="Kishi E."/>
            <person name="Sasagawa M."/>
            <person name="Ankai A."/>
            <person name="Fukui S."/>
            <person name="Hashimoto Y."/>
            <person name="Kamata S."/>
            <person name="Otoguro M."/>
            <person name="Tanikawa S."/>
            <person name="Nihira T."/>
            <person name="Horinouchi S."/>
            <person name="Ohnishi Y."/>
            <person name="Hayakawa M."/>
            <person name="Kuzuyama T."/>
            <person name="Arisawa A."/>
            <person name="Nomoto F."/>
            <person name="Miura H."/>
            <person name="Takahashi Y."/>
            <person name="Fujita N."/>
        </authorList>
    </citation>
    <scope>NUCLEOTIDE SEQUENCE [LARGE SCALE GENOMIC DNA]</scope>
    <source>
        <strain evidence="9">ATCC 33774 / DSM 43861 / JCM 3304 / KCC A-0304 / NBRC 14216 / KM-6054</strain>
    </source>
</reference>
<accession>E4NJP5</accession>
<evidence type="ECO:0000256" key="1">
    <source>
        <dbReference type="ARBA" id="ARBA00010641"/>
    </source>
</evidence>
<dbReference type="EMBL" id="AP010968">
    <property type="protein sequence ID" value="BAJ33193.1"/>
    <property type="molecule type" value="Genomic_DNA"/>
</dbReference>
<dbReference type="Pfam" id="PF04542">
    <property type="entry name" value="Sigma70_r2"/>
    <property type="match status" value="1"/>
</dbReference>
<dbReference type="RefSeq" id="WP_014140484.1">
    <property type="nucleotide sequence ID" value="NC_016109.1"/>
</dbReference>
<dbReference type="Proteomes" id="UP000007076">
    <property type="component" value="Chromosome"/>
</dbReference>
<proteinExistence type="inferred from homology"/>
<dbReference type="Pfam" id="PF08281">
    <property type="entry name" value="Sigma70_r4_2"/>
    <property type="match status" value="1"/>
</dbReference>
<dbReference type="InterPro" id="IPR007627">
    <property type="entry name" value="RNA_pol_sigma70_r2"/>
</dbReference>
<dbReference type="eggNOG" id="COG1595">
    <property type="taxonomic scope" value="Bacteria"/>
</dbReference>
<sequence length="200" mass="22134">MRTTSSPAFPRPLPGDARSPRAERLRALMERTARGDREAYAGLYEELAPIVHGMALRVLGNPAQAEEVAQEALLEVWRSAPSYRPERGPVAAWACTIAHRRAVDRVRSVRASHEREQRVFREDRTVPEPVAETVERTMESARVRRALSGLSPAQREALVLAYYGGHSQSQIAAALGLPLGTVKSRMRDGLLRLRGALHDG</sequence>
<dbReference type="InterPro" id="IPR013249">
    <property type="entry name" value="RNA_pol_sigma70_r4_t2"/>
</dbReference>
<dbReference type="SUPFAM" id="SSF88659">
    <property type="entry name" value="Sigma3 and sigma4 domains of RNA polymerase sigma factors"/>
    <property type="match status" value="1"/>
</dbReference>
<dbReference type="InterPro" id="IPR013325">
    <property type="entry name" value="RNA_pol_sigma_r2"/>
</dbReference>
<name>E4NJP5_KITSK</name>
<dbReference type="GO" id="GO:0003677">
    <property type="term" value="F:DNA binding"/>
    <property type="evidence" value="ECO:0007669"/>
    <property type="project" value="InterPro"/>
</dbReference>
<dbReference type="Gene3D" id="1.10.1740.10">
    <property type="match status" value="1"/>
</dbReference>
<evidence type="ECO:0000256" key="2">
    <source>
        <dbReference type="ARBA" id="ARBA00023015"/>
    </source>
</evidence>
<keyword evidence="9" id="KW-1185">Reference proteome</keyword>
<dbReference type="AlphaFoldDB" id="E4NJP5"/>
<dbReference type="InterPro" id="IPR039425">
    <property type="entry name" value="RNA_pol_sigma-70-like"/>
</dbReference>
<feature type="region of interest" description="Disordered" evidence="5">
    <location>
        <begin position="1"/>
        <end position="20"/>
    </location>
</feature>
<evidence type="ECO:0000259" key="7">
    <source>
        <dbReference type="Pfam" id="PF08281"/>
    </source>
</evidence>
<dbReference type="CDD" id="cd06171">
    <property type="entry name" value="Sigma70_r4"/>
    <property type="match status" value="1"/>
</dbReference>
<dbReference type="InterPro" id="IPR014284">
    <property type="entry name" value="RNA_pol_sigma-70_dom"/>
</dbReference>
<feature type="domain" description="RNA polymerase sigma-70 region 2" evidence="6">
    <location>
        <begin position="43"/>
        <end position="109"/>
    </location>
</feature>
<comment type="similarity">
    <text evidence="1">Belongs to the sigma-70 factor family. ECF subfamily.</text>
</comment>
<keyword evidence="4" id="KW-0804">Transcription</keyword>
<dbReference type="GO" id="GO:0006352">
    <property type="term" value="P:DNA-templated transcription initiation"/>
    <property type="evidence" value="ECO:0007669"/>
    <property type="project" value="InterPro"/>
</dbReference>
<evidence type="ECO:0000313" key="9">
    <source>
        <dbReference type="Proteomes" id="UP000007076"/>
    </source>
</evidence>
<feature type="domain" description="RNA polymerase sigma factor 70 region 4 type 2" evidence="7">
    <location>
        <begin position="142"/>
        <end position="193"/>
    </location>
</feature>
<evidence type="ECO:0000256" key="4">
    <source>
        <dbReference type="ARBA" id="ARBA00023163"/>
    </source>
</evidence>
<dbReference type="HOGENOM" id="CLU_047691_9_3_11"/>
<dbReference type="Gene3D" id="1.10.10.10">
    <property type="entry name" value="Winged helix-like DNA-binding domain superfamily/Winged helix DNA-binding domain"/>
    <property type="match status" value="1"/>
</dbReference>
<keyword evidence="2" id="KW-0805">Transcription regulation</keyword>
<dbReference type="GO" id="GO:0016987">
    <property type="term" value="F:sigma factor activity"/>
    <property type="evidence" value="ECO:0007669"/>
    <property type="project" value="UniProtKB-KW"/>
</dbReference>
<evidence type="ECO:0000259" key="6">
    <source>
        <dbReference type="Pfam" id="PF04542"/>
    </source>
</evidence>
<evidence type="ECO:0000313" key="8">
    <source>
        <dbReference type="EMBL" id="BAJ33193.1"/>
    </source>
</evidence>
<dbReference type="NCBIfam" id="TIGR02937">
    <property type="entry name" value="sigma70-ECF"/>
    <property type="match status" value="1"/>
</dbReference>
<dbReference type="InterPro" id="IPR013324">
    <property type="entry name" value="RNA_pol_sigma_r3/r4-like"/>
</dbReference>
<dbReference type="PANTHER" id="PTHR43133:SF66">
    <property type="entry name" value="ECF RNA POLYMERASE SIGMA FACTOR SIGK"/>
    <property type="match status" value="1"/>
</dbReference>
<dbReference type="PATRIC" id="fig|452652.3.peg.7483"/>
<dbReference type="SUPFAM" id="SSF88946">
    <property type="entry name" value="Sigma2 domain of RNA polymerase sigma factors"/>
    <property type="match status" value="1"/>
</dbReference>